<dbReference type="InterPro" id="IPR001936">
    <property type="entry name" value="RasGAP_dom"/>
</dbReference>
<dbReference type="GO" id="GO:0008270">
    <property type="term" value="F:zinc ion binding"/>
    <property type="evidence" value="ECO:0007669"/>
    <property type="project" value="UniProtKB-KW"/>
</dbReference>
<dbReference type="Pfam" id="PF00779">
    <property type="entry name" value="BTK"/>
    <property type="match status" value="1"/>
</dbReference>
<dbReference type="Pfam" id="PF00169">
    <property type="entry name" value="PH"/>
    <property type="match status" value="1"/>
</dbReference>
<evidence type="ECO:0000259" key="7">
    <source>
        <dbReference type="PROSITE" id="PS50003"/>
    </source>
</evidence>
<dbReference type="InterPro" id="IPR001562">
    <property type="entry name" value="Znf_Btk_motif"/>
</dbReference>
<feature type="domain" description="PH" evidence="7">
    <location>
        <begin position="493"/>
        <end position="599"/>
    </location>
</feature>
<sequence>MDEDALSRDDVIGKVCLTRNVLAAHPKGYNGWMNLTEIDPDEEVQGEIHLKIEIINMDVSHKVRCTVFEARDLARKDRNGASDPFVRVQYNSKIQESSVIKKSCYPRWNEVFDFDLDETYTEKLCIEVWDWDLVSRNDFLGKVVIKLSGLLTTLQEEGWFRLSPGQSKANLDEGNLGSLQLQIRLRDETVLLSEYYQPLVQLLCQEVKTSNKKSINLISLIDDTTSAECRQEVATNLVKLYLGQGLAKELLDLLFRLELDKTIEPNTLFRSNSLASKSMESFLKVAGTQYLHSVVGPTINRIFEEKKYVELDPSKVEMKEAGCSGLHRIQTESELIQQSTQYLQSYLTELITTISKSVKLCPVTIRATFRQLYKRVEERFPENKHMNIKFIAVTSFLCLRFFSPAIMSPKLFHLREKHADARISRTLLLLAKAIQNVGNMDAPSSRAKESWMAPLQPTIQQGVSQLKEFIVKLIDIEEKEELDLQRALKLQCPTLKEGQLMIYKTKGKGYLPASFKKLFASLTSDALSFAKTPYSKKTSLIPLSKIRALEKVEEKSFGNSNVMQIIYMDETENLEALYLQCKCVNELNQWLSALRKVCVNNTDMLCSYHPGVFKGEKWSCCHQKDKGVAGCDKTRHEVTLQEWNDLLDPDLEAQLIFRHLLGMRGSM</sequence>
<gene>
    <name evidence="10" type="ORF">GDO86_003790</name>
</gene>
<protein>
    <recommendedName>
        <fullName evidence="12">Ras GTPase-activating protein 4</fullName>
    </recommendedName>
</protein>
<keyword evidence="2" id="KW-0479">Metal-binding</keyword>
<keyword evidence="4 6" id="KW-0863">Zinc-finger</keyword>
<dbReference type="PROSITE" id="PS50018">
    <property type="entry name" value="RAS_GTPASE_ACTIV_2"/>
    <property type="match status" value="1"/>
</dbReference>
<organism evidence="10 11">
    <name type="scientific">Hymenochirus boettgeri</name>
    <name type="common">Congo dwarf clawed frog</name>
    <dbReference type="NCBI Taxonomy" id="247094"/>
    <lineage>
        <taxon>Eukaryota</taxon>
        <taxon>Metazoa</taxon>
        <taxon>Chordata</taxon>
        <taxon>Craniata</taxon>
        <taxon>Vertebrata</taxon>
        <taxon>Euteleostomi</taxon>
        <taxon>Amphibia</taxon>
        <taxon>Batrachia</taxon>
        <taxon>Anura</taxon>
        <taxon>Pipoidea</taxon>
        <taxon>Pipidae</taxon>
        <taxon>Pipinae</taxon>
        <taxon>Hymenochirus</taxon>
    </lineage>
</organism>
<dbReference type="InterPro" id="IPR035892">
    <property type="entry name" value="C2_domain_sf"/>
</dbReference>
<dbReference type="EMBL" id="JAACNH010000002">
    <property type="protein sequence ID" value="KAG8451726.1"/>
    <property type="molecule type" value="Genomic_DNA"/>
</dbReference>
<dbReference type="Pfam" id="PF00616">
    <property type="entry name" value="RasGAP"/>
    <property type="match status" value="1"/>
</dbReference>
<feature type="non-terminal residue" evidence="10">
    <location>
        <position position="667"/>
    </location>
</feature>
<evidence type="ECO:0000313" key="11">
    <source>
        <dbReference type="Proteomes" id="UP000812440"/>
    </source>
</evidence>
<dbReference type="Gene3D" id="2.60.40.150">
    <property type="entry name" value="C2 domain"/>
    <property type="match status" value="1"/>
</dbReference>
<keyword evidence="11" id="KW-1185">Reference proteome</keyword>
<dbReference type="InterPro" id="IPR001849">
    <property type="entry name" value="PH_domain"/>
</dbReference>
<dbReference type="SUPFAM" id="SSF48350">
    <property type="entry name" value="GTPase activation domain, GAP"/>
    <property type="match status" value="1"/>
</dbReference>
<evidence type="ECO:0000259" key="8">
    <source>
        <dbReference type="PROSITE" id="PS50004"/>
    </source>
</evidence>
<dbReference type="SUPFAM" id="SSF49562">
    <property type="entry name" value="C2 domain (Calcium/lipid-binding domain, CaLB)"/>
    <property type="match status" value="1"/>
</dbReference>
<evidence type="ECO:0000256" key="2">
    <source>
        <dbReference type="ARBA" id="ARBA00022723"/>
    </source>
</evidence>
<dbReference type="SMART" id="SM00323">
    <property type="entry name" value="RasGAP"/>
    <property type="match status" value="1"/>
</dbReference>
<dbReference type="PROSITE" id="PS50004">
    <property type="entry name" value="C2"/>
    <property type="match status" value="1"/>
</dbReference>
<dbReference type="PRINTS" id="PR00360">
    <property type="entry name" value="C2DOMAIN"/>
</dbReference>
<evidence type="ECO:0000256" key="6">
    <source>
        <dbReference type="PROSITE-ProRule" id="PRU00432"/>
    </source>
</evidence>
<dbReference type="SMART" id="SM00233">
    <property type="entry name" value="PH"/>
    <property type="match status" value="1"/>
</dbReference>
<dbReference type="InterPro" id="IPR023152">
    <property type="entry name" value="RasGAP_CS"/>
</dbReference>
<dbReference type="AlphaFoldDB" id="A0A8T2KB48"/>
<evidence type="ECO:0000256" key="5">
    <source>
        <dbReference type="ARBA" id="ARBA00022833"/>
    </source>
</evidence>
<dbReference type="PROSITE" id="PS51113">
    <property type="entry name" value="ZF_BTK"/>
    <property type="match status" value="1"/>
</dbReference>
<dbReference type="GO" id="GO:0035556">
    <property type="term" value="P:intracellular signal transduction"/>
    <property type="evidence" value="ECO:0007669"/>
    <property type="project" value="InterPro"/>
</dbReference>
<comment type="caution">
    <text evidence="10">The sequence shown here is derived from an EMBL/GenBank/DDBJ whole genome shotgun (WGS) entry which is preliminary data.</text>
</comment>
<feature type="domain" description="Ras-GAP" evidence="9">
    <location>
        <begin position="229"/>
        <end position="439"/>
    </location>
</feature>
<dbReference type="FunFam" id="2.30.29.30:FF:000283">
    <property type="entry name" value="Ras GTPase-activating protein 4 isoform 1"/>
    <property type="match status" value="1"/>
</dbReference>
<dbReference type="CDD" id="cd05395">
    <property type="entry name" value="RasGAP_RASA4"/>
    <property type="match status" value="1"/>
</dbReference>
<dbReference type="InterPro" id="IPR008936">
    <property type="entry name" value="Rho_GTPase_activation_prot"/>
</dbReference>
<dbReference type="Gene3D" id="2.30.29.30">
    <property type="entry name" value="Pleckstrin-homology domain (PH domain)/Phosphotyrosine-binding domain (PTB)"/>
    <property type="match status" value="1"/>
</dbReference>
<evidence type="ECO:0000256" key="4">
    <source>
        <dbReference type="ARBA" id="ARBA00022771"/>
    </source>
</evidence>
<dbReference type="SMART" id="SM00239">
    <property type="entry name" value="C2"/>
    <property type="match status" value="1"/>
</dbReference>
<dbReference type="GO" id="GO:0005096">
    <property type="term" value="F:GTPase activator activity"/>
    <property type="evidence" value="ECO:0007669"/>
    <property type="project" value="UniProtKB-KW"/>
</dbReference>
<keyword evidence="5" id="KW-0862">Zinc</keyword>
<evidence type="ECO:0000256" key="3">
    <source>
        <dbReference type="ARBA" id="ARBA00022737"/>
    </source>
</evidence>
<dbReference type="Proteomes" id="UP000812440">
    <property type="component" value="Chromosome 2"/>
</dbReference>
<dbReference type="Gene3D" id="1.10.506.10">
    <property type="entry name" value="GTPase Activation - p120gap, domain 1"/>
    <property type="match status" value="1"/>
</dbReference>
<dbReference type="PROSITE" id="PS00509">
    <property type="entry name" value="RAS_GTPASE_ACTIV_1"/>
    <property type="match status" value="1"/>
</dbReference>
<dbReference type="SUPFAM" id="SSF50729">
    <property type="entry name" value="PH domain-like"/>
    <property type="match status" value="1"/>
</dbReference>
<evidence type="ECO:0000259" key="9">
    <source>
        <dbReference type="PROSITE" id="PS50018"/>
    </source>
</evidence>
<evidence type="ECO:0000313" key="10">
    <source>
        <dbReference type="EMBL" id="KAG8451726.1"/>
    </source>
</evidence>
<dbReference type="InterPro" id="IPR011993">
    <property type="entry name" value="PH-like_dom_sf"/>
</dbReference>
<feature type="domain" description="C2" evidence="8">
    <location>
        <begin position="44"/>
        <end position="160"/>
    </location>
</feature>
<accession>A0A8T2KB48</accession>
<evidence type="ECO:0008006" key="12">
    <source>
        <dbReference type="Google" id="ProtNLM"/>
    </source>
</evidence>
<keyword evidence="3" id="KW-0677">Repeat</keyword>
<dbReference type="OrthoDB" id="1562946at2759"/>
<dbReference type="PROSITE" id="PS50003">
    <property type="entry name" value="PH_DOMAIN"/>
    <property type="match status" value="1"/>
</dbReference>
<dbReference type="Pfam" id="PF00168">
    <property type="entry name" value="C2"/>
    <property type="match status" value="1"/>
</dbReference>
<keyword evidence="1" id="KW-0343">GTPase activation</keyword>
<dbReference type="PANTHER" id="PTHR10194:SF4">
    <property type="entry name" value="RAS GTPASE-ACTIVATING PROTEIN 4-RELATED"/>
    <property type="match status" value="1"/>
</dbReference>
<proteinExistence type="predicted"/>
<dbReference type="PANTHER" id="PTHR10194">
    <property type="entry name" value="RAS GTPASE-ACTIVATING PROTEINS"/>
    <property type="match status" value="1"/>
</dbReference>
<reference evidence="10" key="1">
    <citation type="thesis" date="2020" institute="ProQuest LLC" country="789 East Eisenhower Parkway, Ann Arbor, MI, USA">
        <title>Comparative Genomics and Chromosome Evolution.</title>
        <authorList>
            <person name="Mudd A.B."/>
        </authorList>
    </citation>
    <scope>NUCLEOTIDE SEQUENCE</scope>
    <source>
        <strain evidence="10">Female2</strain>
        <tissue evidence="10">Blood</tissue>
    </source>
</reference>
<evidence type="ECO:0000256" key="1">
    <source>
        <dbReference type="ARBA" id="ARBA00022468"/>
    </source>
</evidence>
<dbReference type="InterPro" id="IPR039360">
    <property type="entry name" value="Ras_GTPase"/>
</dbReference>
<name>A0A8T2KB48_9PIPI</name>
<dbReference type="InterPro" id="IPR000008">
    <property type="entry name" value="C2_dom"/>
</dbReference>
<dbReference type="SMART" id="SM00107">
    <property type="entry name" value="BTK"/>
    <property type="match status" value="1"/>
</dbReference>